<organism evidence="2 3">
    <name type="scientific">Brachybacterium phenoliresistens</name>
    <dbReference type="NCBI Taxonomy" id="396014"/>
    <lineage>
        <taxon>Bacteria</taxon>
        <taxon>Bacillati</taxon>
        <taxon>Actinomycetota</taxon>
        <taxon>Actinomycetes</taxon>
        <taxon>Micrococcales</taxon>
        <taxon>Dermabacteraceae</taxon>
        <taxon>Brachybacterium</taxon>
    </lineage>
</organism>
<proteinExistence type="predicted"/>
<comment type="caution">
    <text evidence="2">The sequence shown here is derived from an EMBL/GenBank/DDBJ whole genome shotgun (WGS) entry which is preliminary data.</text>
</comment>
<dbReference type="AlphaFoldDB" id="Z9JXY7"/>
<dbReference type="EMBL" id="JDYK01000002">
    <property type="protein sequence ID" value="EWS82647.1"/>
    <property type="molecule type" value="Genomic_DNA"/>
</dbReference>
<protein>
    <submittedName>
        <fullName evidence="2">Osmotically inducible protein C</fullName>
    </submittedName>
</protein>
<accession>Z9JXY7</accession>
<dbReference type="eggNOG" id="COG1765">
    <property type="taxonomic scope" value="Bacteria"/>
</dbReference>
<dbReference type="InterPro" id="IPR015946">
    <property type="entry name" value="KH_dom-like_a/b"/>
</dbReference>
<gene>
    <name evidence="2" type="ORF">BF93_06340</name>
</gene>
<dbReference type="Proteomes" id="UP000023067">
    <property type="component" value="Unassembled WGS sequence"/>
</dbReference>
<dbReference type="Gene3D" id="3.30.300.20">
    <property type="match status" value="1"/>
</dbReference>
<dbReference type="STRING" id="396014.BF93_06340"/>
<sequence length="168" mass="17770">MTTMPDDRFELPEAFGDGSVWADRVAERSYVGRNRRGVEIPIGSGEGQINPGELLKLALIGCAGMSADFAIGRRLGPDFAARLWAHGVADPETDRYAEIGEQIQLDLEGLDDAGLARLVTVIGRAIDAGCTVQRTVEPGVAVHHTVLGAEPAPPAPVTETDPSEETPA</sequence>
<dbReference type="OrthoDB" id="4703953at2"/>
<dbReference type="InterPro" id="IPR036102">
    <property type="entry name" value="OsmC/Ohrsf"/>
</dbReference>
<evidence type="ECO:0000313" key="2">
    <source>
        <dbReference type="EMBL" id="EWS82647.1"/>
    </source>
</evidence>
<evidence type="ECO:0000256" key="1">
    <source>
        <dbReference type="SAM" id="MobiDB-lite"/>
    </source>
</evidence>
<dbReference type="SUPFAM" id="SSF82784">
    <property type="entry name" value="OsmC-like"/>
    <property type="match status" value="1"/>
</dbReference>
<dbReference type="PATRIC" id="fig|396014.3.peg.264"/>
<evidence type="ECO:0000313" key="3">
    <source>
        <dbReference type="Proteomes" id="UP000023067"/>
    </source>
</evidence>
<keyword evidence="3" id="KW-1185">Reference proteome</keyword>
<reference evidence="2 3" key="1">
    <citation type="submission" date="2014-02" db="EMBL/GenBank/DDBJ databases">
        <title>Genome sequence of Brachybacterium phenoliresistens strain W13A50.</title>
        <authorList>
            <person name="Wang X."/>
        </authorList>
    </citation>
    <scope>NUCLEOTIDE SEQUENCE [LARGE SCALE GENOMIC DNA]</scope>
    <source>
        <strain evidence="2 3">W13A50</strain>
    </source>
</reference>
<feature type="region of interest" description="Disordered" evidence="1">
    <location>
        <begin position="147"/>
        <end position="168"/>
    </location>
</feature>
<dbReference type="HOGENOM" id="CLU_114057_0_0_11"/>
<name>Z9JXY7_9MICO</name>